<evidence type="ECO:0000256" key="4">
    <source>
        <dbReference type="ARBA" id="ARBA00023136"/>
    </source>
</evidence>
<evidence type="ECO:0000256" key="2">
    <source>
        <dbReference type="ARBA" id="ARBA00022692"/>
    </source>
</evidence>
<comment type="caution">
    <text evidence="6">The sequence shown here is derived from an EMBL/GenBank/DDBJ whole genome shotgun (WGS) entry which is preliminary data.</text>
</comment>
<dbReference type="InterPro" id="IPR007318">
    <property type="entry name" value="Phopholipid_MeTrfase"/>
</dbReference>
<dbReference type="Pfam" id="PF04191">
    <property type="entry name" value="PEMT"/>
    <property type="match status" value="1"/>
</dbReference>
<dbReference type="RefSeq" id="WP_107753365.1">
    <property type="nucleotide sequence ID" value="NZ_QBKF01000009.1"/>
</dbReference>
<evidence type="ECO:0000313" key="7">
    <source>
        <dbReference type="Proteomes" id="UP000244810"/>
    </source>
</evidence>
<keyword evidence="3 5" id="KW-1133">Transmembrane helix</keyword>
<keyword evidence="7" id="KW-1185">Reference proteome</keyword>
<keyword evidence="6" id="KW-0489">Methyltransferase</keyword>
<evidence type="ECO:0000313" key="6">
    <source>
        <dbReference type="EMBL" id="PVE46381.1"/>
    </source>
</evidence>
<reference evidence="6 7" key="1">
    <citation type="journal article" date="2011" name="Syst. Appl. Microbiol.">
        <title>Defluviimonas denitrificans gen. nov., sp. nov., and Pararhodobacter aggregans gen. nov., sp. nov., non-phototrophic Rhodobacteraceae from the biofilter of a marine aquaculture.</title>
        <authorList>
            <person name="Foesel B.U."/>
            <person name="Drake H.L."/>
            <person name="Schramm A."/>
        </authorList>
    </citation>
    <scope>NUCLEOTIDE SEQUENCE [LARGE SCALE GENOMIC DNA]</scope>
    <source>
        <strain evidence="6 7">D1-19</strain>
    </source>
</reference>
<evidence type="ECO:0000256" key="5">
    <source>
        <dbReference type="SAM" id="Phobius"/>
    </source>
</evidence>
<dbReference type="GO" id="GO:0012505">
    <property type="term" value="C:endomembrane system"/>
    <property type="evidence" value="ECO:0007669"/>
    <property type="project" value="UniProtKB-SubCell"/>
</dbReference>
<accession>A0A2T7UP30</accession>
<evidence type="ECO:0000256" key="3">
    <source>
        <dbReference type="ARBA" id="ARBA00022989"/>
    </source>
</evidence>
<dbReference type="AlphaFoldDB" id="A0A2T7UP30"/>
<name>A0A2T7UP30_9RHOB</name>
<dbReference type="GO" id="GO:0032259">
    <property type="term" value="P:methylation"/>
    <property type="evidence" value="ECO:0007669"/>
    <property type="project" value="UniProtKB-KW"/>
</dbReference>
<proteinExistence type="predicted"/>
<comment type="subcellular location">
    <subcellularLocation>
        <location evidence="1">Endomembrane system</location>
        <topology evidence="1">Multi-pass membrane protein</topology>
    </subcellularLocation>
</comment>
<gene>
    <name evidence="6" type="ORF">DDE23_17225</name>
</gene>
<dbReference type="EMBL" id="QDDR01000009">
    <property type="protein sequence ID" value="PVE46381.1"/>
    <property type="molecule type" value="Genomic_DNA"/>
</dbReference>
<feature type="transmembrane region" description="Helical" evidence="5">
    <location>
        <begin position="93"/>
        <end position="116"/>
    </location>
</feature>
<dbReference type="Proteomes" id="UP000244810">
    <property type="component" value="Unassembled WGS sequence"/>
</dbReference>
<protein>
    <submittedName>
        <fullName evidence="6">Isoprenylcysteine carboxylmethyltransferase family protein</fullName>
    </submittedName>
</protein>
<dbReference type="Gene3D" id="1.20.120.1630">
    <property type="match status" value="1"/>
</dbReference>
<keyword evidence="4 5" id="KW-0472">Membrane</keyword>
<sequence length="150" mass="16785">MSHLRGFPDLPPVWALGFCLLQGLLAWLLPLLRFGGWAWPLGWVLLAAGVGLAGWAALWFWRKRTAIEPRRVPKALIVEGPYRLNRNPIYTGMALALLGTGLLWGTLSALLLVAVFPPLITHRFIRAEEQALLDTFGAEAERYSAATRRW</sequence>
<keyword evidence="2 5" id="KW-0812">Transmembrane</keyword>
<feature type="transmembrane region" description="Helical" evidence="5">
    <location>
        <begin position="41"/>
        <end position="61"/>
    </location>
</feature>
<keyword evidence="6" id="KW-0808">Transferase</keyword>
<dbReference type="OrthoDB" id="9811969at2"/>
<organism evidence="6 7">
    <name type="scientific">Pararhodobacter aggregans</name>
    <dbReference type="NCBI Taxonomy" id="404875"/>
    <lineage>
        <taxon>Bacteria</taxon>
        <taxon>Pseudomonadati</taxon>
        <taxon>Pseudomonadota</taxon>
        <taxon>Alphaproteobacteria</taxon>
        <taxon>Rhodobacterales</taxon>
        <taxon>Paracoccaceae</taxon>
        <taxon>Pararhodobacter</taxon>
    </lineage>
</organism>
<evidence type="ECO:0000256" key="1">
    <source>
        <dbReference type="ARBA" id="ARBA00004127"/>
    </source>
</evidence>
<dbReference type="GO" id="GO:0008168">
    <property type="term" value="F:methyltransferase activity"/>
    <property type="evidence" value="ECO:0007669"/>
    <property type="project" value="UniProtKB-KW"/>
</dbReference>
<feature type="transmembrane region" description="Helical" evidence="5">
    <location>
        <begin position="12"/>
        <end position="29"/>
    </location>
</feature>